<dbReference type="EMBL" id="AAGCIB010000043">
    <property type="protein sequence ID" value="EBM3345154.1"/>
    <property type="molecule type" value="Genomic_DNA"/>
</dbReference>
<dbReference type="EMBL" id="AAGFST010000032">
    <property type="protein sequence ID" value="EBN4431993.1"/>
    <property type="molecule type" value="Genomic_DNA"/>
</dbReference>
<evidence type="ECO:0000313" key="2">
    <source>
        <dbReference type="EMBL" id="EBN4431993.1"/>
    </source>
</evidence>
<name>A0A5T8C8J8_SALER</name>
<dbReference type="AlphaFoldDB" id="A0A5T8C8J8"/>
<accession>A0A5T8C8J8</accession>
<proteinExistence type="predicted"/>
<comment type="caution">
    <text evidence="2">The sequence shown here is derived from an EMBL/GenBank/DDBJ whole genome shotgun (WGS) entry which is preliminary data.</text>
</comment>
<protein>
    <submittedName>
        <fullName evidence="2">Uncharacterized protein</fullName>
    </submittedName>
</protein>
<sequence length="69" mass="7936">MSVIVKFNSAEVHPEEAFEERSFLIVNQDRDYLVGTPLFDADRRFLCFMTSAGPVHQSEYVTWALLPTL</sequence>
<evidence type="ECO:0000313" key="1">
    <source>
        <dbReference type="EMBL" id="EBM3345154.1"/>
    </source>
</evidence>
<reference evidence="2" key="1">
    <citation type="submission" date="2018-07" db="EMBL/GenBank/DDBJ databases">
        <authorList>
            <consortium name="PulseNet: The National Subtyping Network for Foodborne Disease Surveillance"/>
            <person name="Tarr C.L."/>
            <person name="Trees E."/>
            <person name="Katz L.S."/>
            <person name="Carleton-Romer H.A."/>
            <person name="Stroika S."/>
            <person name="Kucerova Z."/>
            <person name="Roache K.F."/>
            <person name="Sabol A.L."/>
            <person name="Besser J."/>
            <person name="Gerner-Smidt P."/>
        </authorList>
    </citation>
    <scope>NUCLEOTIDE SEQUENCE</scope>
    <source>
        <strain evidence="2">PNUSAS043991</strain>
        <strain evidence="1">PNUSAS048021</strain>
    </source>
</reference>
<gene>
    <name evidence="2" type="ORF">DSB87_21140</name>
    <name evidence="1" type="ORF">DYD63_14485</name>
</gene>
<organism evidence="2">
    <name type="scientific">Salmonella enterica</name>
    <name type="common">Salmonella choleraesuis</name>
    <dbReference type="NCBI Taxonomy" id="28901"/>
    <lineage>
        <taxon>Bacteria</taxon>
        <taxon>Pseudomonadati</taxon>
        <taxon>Pseudomonadota</taxon>
        <taxon>Gammaproteobacteria</taxon>
        <taxon>Enterobacterales</taxon>
        <taxon>Enterobacteriaceae</taxon>
        <taxon>Salmonella</taxon>
    </lineage>
</organism>